<dbReference type="RefSeq" id="WP_253759687.1">
    <property type="nucleotide sequence ID" value="NZ_JAMZDZ010000001.1"/>
</dbReference>
<comment type="caution">
    <text evidence="2">The sequence shown here is derived from an EMBL/GenBank/DDBJ whole genome shotgun (WGS) entry which is preliminary data.</text>
</comment>
<reference evidence="3" key="1">
    <citation type="journal article" date="2019" name="Int. J. Syst. Evol. Microbiol.">
        <title>The Global Catalogue of Microorganisms (GCM) 10K type strain sequencing project: providing services to taxonomists for standard genome sequencing and annotation.</title>
        <authorList>
            <consortium name="The Broad Institute Genomics Platform"/>
            <consortium name="The Broad Institute Genome Sequencing Center for Infectious Disease"/>
            <person name="Wu L."/>
            <person name="Ma J."/>
        </authorList>
    </citation>
    <scope>NUCLEOTIDE SEQUENCE [LARGE SCALE GENOMIC DNA]</scope>
    <source>
        <strain evidence="3">CGMCC 4.7289</strain>
    </source>
</reference>
<evidence type="ECO:0000256" key="1">
    <source>
        <dbReference type="SAM" id="MobiDB-lite"/>
    </source>
</evidence>
<feature type="compositionally biased region" description="Basic and acidic residues" evidence="1">
    <location>
        <begin position="91"/>
        <end position="111"/>
    </location>
</feature>
<proteinExistence type="predicted"/>
<evidence type="ECO:0000313" key="2">
    <source>
        <dbReference type="EMBL" id="MFC4129601.1"/>
    </source>
</evidence>
<protein>
    <recommendedName>
        <fullName evidence="4">Excreted virulence factor EspC (Type VII ESX diderm)</fullName>
    </recommendedName>
</protein>
<evidence type="ECO:0008006" key="4">
    <source>
        <dbReference type="Google" id="ProtNLM"/>
    </source>
</evidence>
<dbReference type="EMBL" id="JBHSAY010000003">
    <property type="protein sequence ID" value="MFC4129601.1"/>
    <property type="molecule type" value="Genomic_DNA"/>
</dbReference>
<evidence type="ECO:0000313" key="3">
    <source>
        <dbReference type="Proteomes" id="UP001595816"/>
    </source>
</evidence>
<accession>A0ABV8LFB1</accession>
<organism evidence="2 3">
    <name type="scientific">Hamadaea flava</name>
    <dbReference type="NCBI Taxonomy" id="1742688"/>
    <lineage>
        <taxon>Bacteria</taxon>
        <taxon>Bacillati</taxon>
        <taxon>Actinomycetota</taxon>
        <taxon>Actinomycetes</taxon>
        <taxon>Micromonosporales</taxon>
        <taxon>Micromonosporaceae</taxon>
        <taxon>Hamadaea</taxon>
    </lineage>
</organism>
<keyword evidence="3" id="KW-1185">Reference proteome</keyword>
<feature type="region of interest" description="Disordered" evidence="1">
    <location>
        <begin position="86"/>
        <end position="111"/>
    </location>
</feature>
<gene>
    <name evidence="2" type="ORF">ACFOZ4_03175</name>
</gene>
<name>A0ABV8LFB1_9ACTN</name>
<sequence>MSGLAKLADALERAAEQIADIPAELARHEVTPFNDLAAAPGRLGDIGRDLRRQCADAFQNRYDETTDAARRLDRLAEGVREAGANYATAEDTVRDDARREQTFGDHPDWGL</sequence>
<dbReference type="Proteomes" id="UP001595816">
    <property type="component" value="Unassembled WGS sequence"/>
</dbReference>